<evidence type="ECO:0000313" key="2">
    <source>
        <dbReference type="EMBL" id="KMP03421.1"/>
    </source>
</evidence>
<protein>
    <submittedName>
        <fullName evidence="2">Uncharacterized protein</fullName>
    </submittedName>
</protein>
<name>A0A0J6Y434_COCIT</name>
<gene>
    <name evidence="2" type="ORF">CIRG_03113</name>
</gene>
<proteinExistence type="predicted"/>
<sequence>MLAGGRRDPVIASQPANGRCHQIKPRHRAATGSYEASPKLPRPIDPLPMCSRVPKQ</sequence>
<reference evidence="3" key="1">
    <citation type="journal article" date="2010" name="Genome Res.">
        <title>Population genomic sequencing of Coccidioides fungi reveals recent hybridization and transposon control.</title>
        <authorList>
            <person name="Neafsey D.E."/>
            <person name="Barker B.M."/>
            <person name="Sharpton T.J."/>
            <person name="Stajich J.E."/>
            <person name="Park D.J."/>
            <person name="Whiston E."/>
            <person name="Hung C.-Y."/>
            <person name="McMahan C."/>
            <person name="White J."/>
            <person name="Sykes S."/>
            <person name="Heiman D."/>
            <person name="Young S."/>
            <person name="Zeng Q."/>
            <person name="Abouelleil A."/>
            <person name="Aftuck L."/>
            <person name="Bessette D."/>
            <person name="Brown A."/>
            <person name="FitzGerald M."/>
            <person name="Lui A."/>
            <person name="Macdonald J.P."/>
            <person name="Priest M."/>
            <person name="Orbach M.J."/>
            <person name="Galgiani J.N."/>
            <person name="Kirkland T.N."/>
            <person name="Cole G.T."/>
            <person name="Birren B.W."/>
            <person name="Henn M.R."/>
            <person name="Taylor J.W."/>
            <person name="Rounsley S.D."/>
        </authorList>
    </citation>
    <scope>NUCLEOTIDE SEQUENCE [LARGE SCALE GENOMIC DNA]</scope>
    <source>
        <strain evidence="3">RMSCC 2394</strain>
    </source>
</reference>
<accession>A0A0J6Y434</accession>
<dbReference type="EMBL" id="DS028094">
    <property type="protein sequence ID" value="KMP03421.1"/>
    <property type="molecule type" value="Genomic_DNA"/>
</dbReference>
<dbReference type="Proteomes" id="UP000054565">
    <property type="component" value="Unassembled WGS sequence"/>
</dbReference>
<feature type="region of interest" description="Disordered" evidence="1">
    <location>
        <begin position="1"/>
        <end position="56"/>
    </location>
</feature>
<organism evidence="2 3">
    <name type="scientific">Coccidioides immitis RMSCC 2394</name>
    <dbReference type="NCBI Taxonomy" id="404692"/>
    <lineage>
        <taxon>Eukaryota</taxon>
        <taxon>Fungi</taxon>
        <taxon>Dikarya</taxon>
        <taxon>Ascomycota</taxon>
        <taxon>Pezizomycotina</taxon>
        <taxon>Eurotiomycetes</taxon>
        <taxon>Eurotiomycetidae</taxon>
        <taxon>Onygenales</taxon>
        <taxon>Onygenaceae</taxon>
        <taxon>Coccidioides</taxon>
    </lineage>
</organism>
<evidence type="ECO:0000313" key="3">
    <source>
        <dbReference type="Proteomes" id="UP000054565"/>
    </source>
</evidence>
<evidence type="ECO:0000256" key="1">
    <source>
        <dbReference type="SAM" id="MobiDB-lite"/>
    </source>
</evidence>
<dbReference type="AlphaFoldDB" id="A0A0J6Y434"/>